<dbReference type="EMBL" id="HBHX01020429">
    <property type="protein sequence ID" value="CAE0110736.1"/>
    <property type="molecule type" value="Transcribed_RNA"/>
</dbReference>
<evidence type="ECO:0000256" key="1">
    <source>
        <dbReference type="ARBA" id="ARBA00022801"/>
    </source>
</evidence>
<reference evidence="5" key="1">
    <citation type="submission" date="2021-01" db="EMBL/GenBank/DDBJ databases">
        <authorList>
            <person name="Corre E."/>
            <person name="Pelletier E."/>
            <person name="Niang G."/>
            <person name="Scheremetjew M."/>
            <person name="Finn R."/>
            <person name="Kale V."/>
            <person name="Holt S."/>
            <person name="Cochrane G."/>
            <person name="Meng A."/>
            <person name="Brown T."/>
            <person name="Cohen L."/>
        </authorList>
    </citation>
    <scope>NUCLEOTIDE SEQUENCE</scope>
    <source>
        <strain evidence="5">CCMP281</strain>
    </source>
</reference>
<evidence type="ECO:0000259" key="4">
    <source>
        <dbReference type="PROSITE" id="PS51194"/>
    </source>
</evidence>
<accession>A0A7S3APU5</accession>
<name>A0A7S3APU5_9EUKA</name>
<evidence type="ECO:0000313" key="5">
    <source>
        <dbReference type="EMBL" id="CAE0110736.1"/>
    </source>
</evidence>
<evidence type="ECO:0000259" key="3">
    <source>
        <dbReference type="PROSITE" id="PS51192"/>
    </source>
</evidence>
<dbReference type="InterPro" id="IPR014001">
    <property type="entry name" value="Helicase_ATP-bd"/>
</dbReference>
<evidence type="ECO:0008006" key="6">
    <source>
        <dbReference type="Google" id="ProtNLM"/>
    </source>
</evidence>
<dbReference type="Pfam" id="PF00176">
    <property type="entry name" value="SNF2-rel_dom"/>
    <property type="match status" value="1"/>
</dbReference>
<dbReference type="PROSITE" id="PS51192">
    <property type="entry name" value="HELICASE_ATP_BIND_1"/>
    <property type="match status" value="1"/>
</dbReference>
<sequence length="533" mass="59976">MLICSWDKEIKHWLPGALANRCVIMSSMSSEKQTQQINSFQVAKANGLLILSYETLSRNIEHLKRKGPYQPYGLLVCDEAHRLKNPETIQFKALYDLPTVSRIMISGTPVQNVLKEFHALIDFCIPQCLGDTKAFNKTFGRPIERARDVGATDKELTRGKEANDLFNAHVKEIMLRRTNETIAKFLPPKEDVVVFCTLTKRQQQLYTETCQNNAVSSFVRISNLKKIVNHPSMLQLGDDAPKQSFRGRPPPFDYSQSGKMLVLMDLLESVKRRTSDRFVLISNFTSTLDLFQQMLDQKKLTWVRLDGSANANKRQTIVDNFNGDPSCFCFLLSSKAGGCGINLIGGNRLILFDPDWNPATDQQALARVWRSGQKKKCFIYRFFATGSVEEVVYERQLSKEGLAGQVVDDNSEARKFSSEELRQLFRPNFATFSSMHDSMGCTCCETVAEPSSVLPEHGSTTSVDENGFLHLKPGSHELLAKDECLGCVQRHVSLVFVRTTDLTSQAPPPARCEEVEEDEMGVSDDADETDDVD</sequence>
<feature type="domain" description="Helicase C-terminal" evidence="4">
    <location>
        <begin position="262"/>
        <end position="422"/>
    </location>
</feature>
<dbReference type="InterPro" id="IPR001650">
    <property type="entry name" value="Helicase_C-like"/>
</dbReference>
<dbReference type="GO" id="GO:0005524">
    <property type="term" value="F:ATP binding"/>
    <property type="evidence" value="ECO:0007669"/>
    <property type="project" value="InterPro"/>
</dbReference>
<dbReference type="SUPFAM" id="SSF52540">
    <property type="entry name" value="P-loop containing nucleoside triphosphate hydrolases"/>
    <property type="match status" value="2"/>
</dbReference>
<dbReference type="PROSITE" id="PS51194">
    <property type="entry name" value="HELICASE_CTER"/>
    <property type="match status" value="1"/>
</dbReference>
<gene>
    <name evidence="5" type="ORF">HERI1096_LOCUS11396</name>
</gene>
<evidence type="ECO:0000256" key="2">
    <source>
        <dbReference type="SAM" id="MobiDB-lite"/>
    </source>
</evidence>
<dbReference type="InterPro" id="IPR049730">
    <property type="entry name" value="SNF2/RAD54-like_C"/>
</dbReference>
<dbReference type="AlphaFoldDB" id="A0A7S3APU5"/>
<feature type="compositionally biased region" description="Acidic residues" evidence="2">
    <location>
        <begin position="514"/>
        <end position="533"/>
    </location>
</feature>
<protein>
    <recommendedName>
        <fullName evidence="6">DNA repair and recombination protein RAD54-like</fullName>
    </recommendedName>
</protein>
<dbReference type="PANTHER" id="PTHR45629">
    <property type="entry name" value="SNF2/RAD54 FAMILY MEMBER"/>
    <property type="match status" value="1"/>
</dbReference>
<feature type="region of interest" description="Disordered" evidence="2">
    <location>
        <begin position="503"/>
        <end position="533"/>
    </location>
</feature>
<organism evidence="5">
    <name type="scientific">Haptolina ericina</name>
    <dbReference type="NCBI Taxonomy" id="156174"/>
    <lineage>
        <taxon>Eukaryota</taxon>
        <taxon>Haptista</taxon>
        <taxon>Haptophyta</taxon>
        <taxon>Prymnesiophyceae</taxon>
        <taxon>Prymnesiales</taxon>
        <taxon>Prymnesiaceae</taxon>
        <taxon>Haptolina</taxon>
    </lineage>
</organism>
<dbReference type="InterPro" id="IPR000330">
    <property type="entry name" value="SNF2_N"/>
</dbReference>
<dbReference type="GO" id="GO:0016787">
    <property type="term" value="F:hydrolase activity"/>
    <property type="evidence" value="ECO:0007669"/>
    <property type="project" value="UniProtKB-KW"/>
</dbReference>
<proteinExistence type="predicted"/>
<dbReference type="InterPro" id="IPR038718">
    <property type="entry name" value="SNF2-like_sf"/>
</dbReference>
<dbReference type="InterPro" id="IPR050496">
    <property type="entry name" value="SNF2_RAD54_helicase_repair"/>
</dbReference>
<dbReference type="SMART" id="SM00490">
    <property type="entry name" value="HELICc"/>
    <property type="match status" value="1"/>
</dbReference>
<dbReference type="Gene3D" id="3.40.50.10810">
    <property type="entry name" value="Tandem AAA-ATPase domain"/>
    <property type="match status" value="1"/>
</dbReference>
<dbReference type="Gene3D" id="3.40.50.300">
    <property type="entry name" value="P-loop containing nucleotide triphosphate hydrolases"/>
    <property type="match status" value="1"/>
</dbReference>
<dbReference type="Pfam" id="PF00271">
    <property type="entry name" value="Helicase_C"/>
    <property type="match status" value="1"/>
</dbReference>
<keyword evidence="1" id="KW-0378">Hydrolase</keyword>
<dbReference type="Gene3D" id="1.20.120.850">
    <property type="entry name" value="SWI2/SNF2 ATPases, N-terminal domain"/>
    <property type="match status" value="1"/>
</dbReference>
<dbReference type="InterPro" id="IPR027417">
    <property type="entry name" value="P-loop_NTPase"/>
</dbReference>
<feature type="domain" description="Helicase ATP-binding" evidence="3">
    <location>
        <begin position="1"/>
        <end position="127"/>
    </location>
</feature>
<dbReference type="CDD" id="cd18793">
    <property type="entry name" value="SF2_C_SNF"/>
    <property type="match status" value="1"/>
</dbReference>
<dbReference type="PANTHER" id="PTHR45629:SF7">
    <property type="entry name" value="DNA EXCISION REPAIR PROTEIN ERCC-6-RELATED"/>
    <property type="match status" value="1"/>
</dbReference>